<dbReference type="EMBL" id="CAJOBP010061074">
    <property type="protein sequence ID" value="CAF4851519.1"/>
    <property type="molecule type" value="Genomic_DNA"/>
</dbReference>
<comment type="caution">
    <text evidence="2">The sequence shown here is derived from an EMBL/GenBank/DDBJ whole genome shotgun (WGS) entry which is preliminary data.</text>
</comment>
<dbReference type="AlphaFoldDB" id="A0A821RZF6"/>
<dbReference type="Proteomes" id="UP000663873">
    <property type="component" value="Unassembled WGS sequence"/>
</dbReference>
<protein>
    <submittedName>
        <fullName evidence="2">Uncharacterized protein</fullName>
    </submittedName>
</protein>
<keyword evidence="3" id="KW-1185">Reference proteome</keyword>
<dbReference type="EMBL" id="CAJOBP010061071">
    <property type="protein sequence ID" value="CAF4851500.1"/>
    <property type="molecule type" value="Genomic_DNA"/>
</dbReference>
<feature type="non-terminal residue" evidence="2">
    <location>
        <position position="1"/>
    </location>
</feature>
<sequence length="64" mass="7338">MALIAALVAAELNSIFLNPLVTNLMFDRNNIEFLQGAKSTEDIERLTRNDPKYRVVSNKFNLFH</sequence>
<gene>
    <name evidence="1" type="ORF">UJA718_LOCUS43492</name>
    <name evidence="2" type="ORF">UJA718_LOCUS43493</name>
</gene>
<proteinExistence type="predicted"/>
<evidence type="ECO:0000313" key="2">
    <source>
        <dbReference type="EMBL" id="CAF4851519.1"/>
    </source>
</evidence>
<accession>A0A821RZF6</accession>
<evidence type="ECO:0000313" key="1">
    <source>
        <dbReference type="EMBL" id="CAF4851500.1"/>
    </source>
</evidence>
<name>A0A821RZF6_9BILA</name>
<evidence type="ECO:0000313" key="3">
    <source>
        <dbReference type="Proteomes" id="UP000663873"/>
    </source>
</evidence>
<organism evidence="2 3">
    <name type="scientific">Rotaria socialis</name>
    <dbReference type="NCBI Taxonomy" id="392032"/>
    <lineage>
        <taxon>Eukaryota</taxon>
        <taxon>Metazoa</taxon>
        <taxon>Spiralia</taxon>
        <taxon>Gnathifera</taxon>
        <taxon>Rotifera</taxon>
        <taxon>Eurotatoria</taxon>
        <taxon>Bdelloidea</taxon>
        <taxon>Philodinida</taxon>
        <taxon>Philodinidae</taxon>
        <taxon>Rotaria</taxon>
    </lineage>
</organism>
<reference evidence="2" key="1">
    <citation type="submission" date="2021-02" db="EMBL/GenBank/DDBJ databases">
        <authorList>
            <person name="Nowell W R."/>
        </authorList>
    </citation>
    <scope>NUCLEOTIDE SEQUENCE</scope>
</reference>